<dbReference type="InterPro" id="IPR050639">
    <property type="entry name" value="SSR_resolvase"/>
</dbReference>
<dbReference type="PANTHER" id="PTHR30461">
    <property type="entry name" value="DNA-INVERTASE FROM LAMBDOID PROPHAGE"/>
    <property type="match status" value="1"/>
</dbReference>
<dbReference type="InterPro" id="IPR038116">
    <property type="entry name" value="TrpR-like_sf"/>
</dbReference>
<dbReference type="SUPFAM" id="SSF53041">
    <property type="entry name" value="Resolvase-like"/>
    <property type="match status" value="1"/>
</dbReference>
<dbReference type="Gene3D" id="1.10.1270.10">
    <property type="entry name" value="TrpR-like"/>
    <property type="match status" value="1"/>
</dbReference>
<proteinExistence type="predicted"/>
<reference evidence="2 3" key="1">
    <citation type="submission" date="2019-07" db="EMBL/GenBank/DDBJ databases">
        <title>Rufibacter sp. nov., isolated from lake sediment.</title>
        <authorList>
            <person name="Qu J.-H."/>
        </authorList>
    </citation>
    <scope>NUCLEOTIDE SEQUENCE [LARGE SCALE GENOMIC DNA]</scope>
    <source>
        <strain evidence="2 3">NBS58-1</strain>
    </source>
</reference>
<evidence type="ECO:0000313" key="2">
    <source>
        <dbReference type="EMBL" id="KAA3437100.1"/>
    </source>
</evidence>
<dbReference type="EMBL" id="VKKY01000003">
    <property type="protein sequence ID" value="KAA3437100.1"/>
    <property type="molecule type" value="Genomic_DNA"/>
</dbReference>
<comment type="caution">
    <text evidence="2">The sequence shown here is derived from an EMBL/GenBank/DDBJ whole genome shotgun (WGS) entry which is preliminary data.</text>
</comment>
<dbReference type="Gene3D" id="3.40.50.1390">
    <property type="entry name" value="Resolvase, N-terminal catalytic domain"/>
    <property type="match status" value="1"/>
</dbReference>
<dbReference type="GO" id="GO:0003677">
    <property type="term" value="F:DNA binding"/>
    <property type="evidence" value="ECO:0007669"/>
    <property type="project" value="InterPro"/>
</dbReference>
<evidence type="ECO:0000313" key="3">
    <source>
        <dbReference type="Proteomes" id="UP000324133"/>
    </source>
</evidence>
<dbReference type="RefSeq" id="WP_149093040.1">
    <property type="nucleotide sequence ID" value="NZ_VKKY01000003.1"/>
</dbReference>
<dbReference type="PANTHER" id="PTHR30461:SF19">
    <property type="entry name" value="SITE-SPECIFIC RECOMBINASE RESOLVASE FAMILY"/>
    <property type="match status" value="1"/>
</dbReference>
<accession>A0A5B6TBW4</accession>
<feature type="domain" description="Resolvase/invertase-type recombinase catalytic" evidence="1">
    <location>
        <begin position="9"/>
        <end position="155"/>
    </location>
</feature>
<dbReference type="GO" id="GO:0000150">
    <property type="term" value="F:DNA strand exchange activity"/>
    <property type="evidence" value="ECO:0007669"/>
    <property type="project" value="InterPro"/>
</dbReference>
<evidence type="ECO:0000259" key="1">
    <source>
        <dbReference type="PROSITE" id="PS51736"/>
    </source>
</evidence>
<protein>
    <submittedName>
        <fullName evidence="2">DNA resolvase</fullName>
    </submittedName>
</protein>
<organism evidence="2 3">
    <name type="scientific">Rufibacter hautae</name>
    <dbReference type="NCBI Taxonomy" id="2595005"/>
    <lineage>
        <taxon>Bacteria</taxon>
        <taxon>Pseudomonadati</taxon>
        <taxon>Bacteroidota</taxon>
        <taxon>Cytophagia</taxon>
        <taxon>Cytophagales</taxon>
        <taxon>Hymenobacteraceae</taxon>
        <taxon>Rufibacter</taxon>
    </lineage>
</organism>
<sequence length="212" mass="23721">MEIKETPAKAIIYTRVSTGGQTTDRQARDLRETGYEVAEVFSEKVSGFSKSIGERQELQKALAYLEKEGVKCLLIHEISRLGRNTTEVLNLLKELEGKGVSVYIHNLGLTLSAENDSNHVFTKLVITIMADLARMESEQLSLRIRSGIRSRKADGLHTGRKVGSQESREKFLAKHKEVIRYLRLGRSYQEITKLTGAAPYTISKVKKALAEG</sequence>
<keyword evidence="3" id="KW-1185">Reference proteome</keyword>
<dbReference type="Pfam" id="PF00239">
    <property type="entry name" value="Resolvase"/>
    <property type="match status" value="1"/>
</dbReference>
<dbReference type="PROSITE" id="PS51736">
    <property type="entry name" value="RECOMBINASES_3"/>
    <property type="match status" value="1"/>
</dbReference>
<dbReference type="AlphaFoldDB" id="A0A5B6TBW4"/>
<dbReference type="SMART" id="SM00857">
    <property type="entry name" value="Resolvase"/>
    <property type="match status" value="1"/>
</dbReference>
<gene>
    <name evidence="2" type="ORF">FOA19_22290</name>
</gene>
<name>A0A5B6TBW4_9BACT</name>
<dbReference type="InterPro" id="IPR006119">
    <property type="entry name" value="Resolv_N"/>
</dbReference>
<dbReference type="CDD" id="cd03768">
    <property type="entry name" value="SR_ResInv"/>
    <property type="match status" value="1"/>
</dbReference>
<dbReference type="OrthoDB" id="9797501at2"/>
<dbReference type="Proteomes" id="UP000324133">
    <property type="component" value="Unassembled WGS sequence"/>
</dbReference>
<dbReference type="InterPro" id="IPR036162">
    <property type="entry name" value="Resolvase-like_N_sf"/>
</dbReference>